<name>A0A2N6N980_BEABA</name>
<dbReference type="AlphaFoldDB" id="A0A2N6N980"/>
<dbReference type="Gene3D" id="2.160.20.10">
    <property type="entry name" value="Single-stranded right-handed beta-helix, Pectin lyase-like"/>
    <property type="match status" value="1"/>
</dbReference>
<comment type="caution">
    <text evidence="2">The sequence shown here is derived from an EMBL/GenBank/DDBJ whole genome shotgun (WGS) entry which is preliminary data.</text>
</comment>
<dbReference type="InterPro" id="IPR012334">
    <property type="entry name" value="Pectin_lyas_fold"/>
</dbReference>
<dbReference type="Proteomes" id="UP000235728">
    <property type="component" value="Unassembled WGS sequence"/>
</dbReference>
<reference evidence="2 3" key="1">
    <citation type="journal article" date="2016" name="Appl. Microbiol. Biotechnol.">
        <title>Characterization of T-DNA insertion mutants with decreased virulence in the entomopathogenic fungus Beauveria bassiana JEF-007.</title>
        <authorList>
            <person name="Kim S."/>
            <person name="Lee S.J."/>
            <person name="Nai Y.S."/>
            <person name="Yu J.S."/>
            <person name="Lee M.R."/>
            <person name="Yang Y.T."/>
            <person name="Kim J.S."/>
        </authorList>
    </citation>
    <scope>NUCLEOTIDE SEQUENCE [LARGE SCALE GENOMIC DNA]</scope>
    <source>
        <strain evidence="2 3">JEF-007</strain>
    </source>
</reference>
<sequence length="441" mass="46548">MVHSAGLYSFFNEYCQDCIASHNCQTRILEVKGSTGVVIFNLFTVATVIIEVPGITTDGIGYSNVNVTSGSMPITVRPSVPILPMGVTLPDGKGGTTVRTVPLPPGIYGPGPPPIKNILLPPGITIKGKLPPWPRLTIGPDHQLTTEKEPKCETKTAEACTWTTYITGGETKSSTSACETITGCSISVTESSTEVIGKQTIAPVGTWIGEHWPTTTLGAAYTNSVYAALMARMARDEAEGEGTTLDVTPGLTAGPTCPGTSSACGGTVCSGYWCTASPTGPPPAYQDPNDPNSGGYMAPTKTVGTSEPPPGTSNPPSDTPTTPLKRGPINCYKKSDFPGHADLHSGSQDAGAKTFSGQLASDKMLIGPDDPPVKYRYTDKRGVNHDYSCTWVSGCKTSVDKQNFQFPDGNNTSQLTAYVLVREDYTKSLRAAEAIRQTQKL</sequence>
<organism evidence="2 3">
    <name type="scientific">Beauveria bassiana</name>
    <name type="common">White muscardine disease fungus</name>
    <name type="synonym">Tritirachium shiotae</name>
    <dbReference type="NCBI Taxonomy" id="176275"/>
    <lineage>
        <taxon>Eukaryota</taxon>
        <taxon>Fungi</taxon>
        <taxon>Dikarya</taxon>
        <taxon>Ascomycota</taxon>
        <taxon>Pezizomycotina</taxon>
        <taxon>Sordariomycetes</taxon>
        <taxon>Hypocreomycetidae</taxon>
        <taxon>Hypocreales</taxon>
        <taxon>Cordycipitaceae</taxon>
        <taxon>Beauveria</taxon>
    </lineage>
</organism>
<feature type="region of interest" description="Disordered" evidence="1">
    <location>
        <begin position="283"/>
        <end position="331"/>
    </location>
</feature>
<feature type="compositionally biased region" description="Low complexity" evidence="1">
    <location>
        <begin position="314"/>
        <end position="323"/>
    </location>
</feature>
<gene>
    <name evidence="2" type="ORF">BM221_010289</name>
</gene>
<accession>A0A2N6N980</accession>
<evidence type="ECO:0000313" key="3">
    <source>
        <dbReference type="Proteomes" id="UP000235728"/>
    </source>
</evidence>
<evidence type="ECO:0000256" key="1">
    <source>
        <dbReference type="SAM" id="MobiDB-lite"/>
    </source>
</evidence>
<evidence type="ECO:0000313" key="2">
    <source>
        <dbReference type="EMBL" id="PMB63818.1"/>
    </source>
</evidence>
<proteinExistence type="predicted"/>
<dbReference type="EMBL" id="MRVG01000016">
    <property type="protein sequence ID" value="PMB63818.1"/>
    <property type="molecule type" value="Genomic_DNA"/>
</dbReference>
<protein>
    <submittedName>
        <fullName evidence="2">Uncharacterized protein</fullName>
    </submittedName>
</protein>